<comment type="caution">
    <text evidence="1">The sequence shown here is derived from an EMBL/GenBank/DDBJ whole genome shotgun (WGS) entry which is preliminary data.</text>
</comment>
<reference evidence="1" key="1">
    <citation type="submission" date="2019-11" db="EMBL/GenBank/DDBJ databases">
        <authorList>
            <person name="Liu Y."/>
            <person name="Hou J."/>
            <person name="Li T.-Q."/>
            <person name="Guan C.-H."/>
            <person name="Wu X."/>
            <person name="Wu H.-Z."/>
            <person name="Ling F."/>
            <person name="Zhang R."/>
            <person name="Shi X.-G."/>
            <person name="Ren J.-P."/>
            <person name="Chen E.-F."/>
            <person name="Sun J.-M."/>
        </authorList>
    </citation>
    <scope>NUCLEOTIDE SEQUENCE</scope>
    <source>
        <strain evidence="1">Adult_tree_wgs_1</strain>
        <tissue evidence="1">Leaves</tissue>
    </source>
</reference>
<dbReference type="AlphaFoldDB" id="A0A834LS66"/>
<evidence type="ECO:0000313" key="2">
    <source>
        <dbReference type="Proteomes" id="UP000626092"/>
    </source>
</evidence>
<accession>A0A834LS66</accession>
<keyword evidence="2" id="KW-1185">Reference proteome</keyword>
<proteinExistence type="predicted"/>
<dbReference type="EMBL" id="WJXA01000002">
    <property type="protein sequence ID" value="KAF7150160.1"/>
    <property type="molecule type" value="Genomic_DNA"/>
</dbReference>
<protein>
    <submittedName>
        <fullName evidence="1">Uncharacterized protein</fullName>
    </submittedName>
</protein>
<sequence>MAFTLPFLSVGTHPLSPRRPARVFAGVLLLIVKYAPISLTKPHPPSCFFRIEAFIKDLLYRNRLTIRHRGRIWKDSVQMAQ</sequence>
<evidence type="ECO:0000313" key="1">
    <source>
        <dbReference type="EMBL" id="KAF7150160.1"/>
    </source>
</evidence>
<gene>
    <name evidence="1" type="ORF">RHSIM_Rhsim02G0107500</name>
</gene>
<name>A0A834LS66_RHOSS</name>
<dbReference type="Proteomes" id="UP000626092">
    <property type="component" value="Unassembled WGS sequence"/>
</dbReference>
<organism evidence="1 2">
    <name type="scientific">Rhododendron simsii</name>
    <name type="common">Sims's rhododendron</name>
    <dbReference type="NCBI Taxonomy" id="118357"/>
    <lineage>
        <taxon>Eukaryota</taxon>
        <taxon>Viridiplantae</taxon>
        <taxon>Streptophyta</taxon>
        <taxon>Embryophyta</taxon>
        <taxon>Tracheophyta</taxon>
        <taxon>Spermatophyta</taxon>
        <taxon>Magnoliopsida</taxon>
        <taxon>eudicotyledons</taxon>
        <taxon>Gunneridae</taxon>
        <taxon>Pentapetalae</taxon>
        <taxon>asterids</taxon>
        <taxon>Ericales</taxon>
        <taxon>Ericaceae</taxon>
        <taxon>Ericoideae</taxon>
        <taxon>Rhodoreae</taxon>
        <taxon>Rhododendron</taxon>
    </lineage>
</organism>